<sequence length="296" mass="32322">MKIGATRTVLANDEDLLAVLEKAGIQPDGESLGLLYELNSAQLTSTLPKGFAIVLPTVDAADGATPLPNGRLRLTRATPVKKRIEDNAVLLQQHAAPLKRQLPKLNASVSKDMKRAARFRELAGPLVDQFDLIRLAVLSRRLALNTEALEQIALASDRLVSLLRDIRRRGLNSADLDWLETLADDVDVWMLAFKETKAPGELPGRSRLVKVRVRTVRMSGGAKVEVPGLRVQYAPEALASVGIGVRQFARLTSPAEQPLPEANYRIWTGDGPPNASSVRAEVRMAFGEHEVELLVP</sequence>
<name>A0A150RGV2_SORCE</name>
<protein>
    <submittedName>
        <fullName evidence="1">Uncharacterized protein</fullName>
    </submittedName>
</protein>
<dbReference type="AlphaFoldDB" id="A0A150RGV2"/>
<gene>
    <name evidence="1" type="ORF">BE18_18515</name>
</gene>
<dbReference type="Proteomes" id="UP000075515">
    <property type="component" value="Unassembled WGS sequence"/>
</dbReference>
<dbReference type="EMBL" id="JEMC01003670">
    <property type="protein sequence ID" value="KYF79381.1"/>
    <property type="molecule type" value="Genomic_DNA"/>
</dbReference>
<evidence type="ECO:0000313" key="2">
    <source>
        <dbReference type="Proteomes" id="UP000075515"/>
    </source>
</evidence>
<evidence type="ECO:0000313" key="1">
    <source>
        <dbReference type="EMBL" id="KYF79381.1"/>
    </source>
</evidence>
<accession>A0A150RGV2</accession>
<reference evidence="1 2" key="1">
    <citation type="submission" date="2014-02" db="EMBL/GenBank/DDBJ databases">
        <title>The small core and large imbalanced accessory genome model reveals a collaborative survival strategy of Sorangium cellulosum strains in nature.</title>
        <authorList>
            <person name="Han K."/>
            <person name="Peng R."/>
            <person name="Blom J."/>
            <person name="Li Y.-Z."/>
        </authorList>
    </citation>
    <scope>NUCLEOTIDE SEQUENCE [LARGE SCALE GENOMIC DNA]</scope>
    <source>
        <strain evidence="1 2">So0149</strain>
    </source>
</reference>
<proteinExistence type="predicted"/>
<organism evidence="1 2">
    <name type="scientific">Sorangium cellulosum</name>
    <name type="common">Polyangium cellulosum</name>
    <dbReference type="NCBI Taxonomy" id="56"/>
    <lineage>
        <taxon>Bacteria</taxon>
        <taxon>Pseudomonadati</taxon>
        <taxon>Myxococcota</taxon>
        <taxon>Polyangia</taxon>
        <taxon>Polyangiales</taxon>
        <taxon>Polyangiaceae</taxon>
        <taxon>Sorangium</taxon>
    </lineage>
</organism>
<comment type="caution">
    <text evidence="1">The sequence shown here is derived from an EMBL/GenBank/DDBJ whole genome shotgun (WGS) entry which is preliminary data.</text>
</comment>